<name>S3CJ29_GLAL2</name>
<reference evidence="2 3" key="1">
    <citation type="journal article" date="2013" name="BMC Genomics">
        <title>Genomics-driven discovery of the pneumocandin biosynthetic gene cluster in the fungus Glarea lozoyensis.</title>
        <authorList>
            <person name="Chen L."/>
            <person name="Yue Q."/>
            <person name="Zhang X."/>
            <person name="Xiang M."/>
            <person name="Wang C."/>
            <person name="Li S."/>
            <person name="Che Y."/>
            <person name="Ortiz-Lopez F.J."/>
            <person name="Bills G.F."/>
            <person name="Liu X."/>
            <person name="An Z."/>
        </authorList>
    </citation>
    <scope>NUCLEOTIDE SEQUENCE [LARGE SCALE GENOMIC DNA]</scope>
    <source>
        <strain evidence="3">ATCC 20868 / MF5171</strain>
    </source>
</reference>
<gene>
    <name evidence="2" type="ORF">GLAREA_02435</name>
</gene>
<dbReference type="GeneID" id="19461492"/>
<protein>
    <submittedName>
        <fullName evidence="2">Uncharacterized protein</fullName>
    </submittedName>
</protein>
<dbReference type="EMBL" id="KE145370">
    <property type="protein sequence ID" value="EPE26522.1"/>
    <property type="molecule type" value="Genomic_DNA"/>
</dbReference>
<evidence type="ECO:0000313" key="2">
    <source>
        <dbReference type="EMBL" id="EPE26522.1"/>
    </source>
</evidence>
<keyword evidence="1" id="KW-0812">Transmembrane</keyword>
<dbReference type="Proteomes" id="UP000016922">
    <property type="component" value="Unassembled WGS sequence"/>
</dbReference>
<evidence type="ECO:0000256" key="1">
    <source>
        <dbReference type="SAM" id="Phobius"/>
    </source>
</evidence>
<dbReference type="OMA" id="SERTRPF"/>
<dbReference type="eggNOG" id="ENOG502SY9X">
    <property type="taxonomic scope" value="Eukaryota"/>
</dbReference>
<sequence length="654" mass="73010">MGGLDVAGVIGTWVAAGLALIALLGIVGPILIWRASRTERQKAIVAIGLHNYGYVSKGIPVWPGVRLMQRVRAPRIHVARTFKTDEWKSFDTNRMSIVGAKAPDSTASWVEFGAFLGGYGVKFETDSNITVSNAAAYLPVSKTFLAIFALMGRFSDEPDRRRKVRGSGVRTWDRRVSRRLSTNEIEISVLNGQGRLPAGVAVRQERVIHGLTGSLYFKSPEHEPVAGDIVKSSWSVAFVGESLLEPLQIAPDSLGLETIGMLCLGFLPFNKDCFVNVLDPLSDDDNRSENSTDSDSDRVARGFRVRRHSERTRVRDAFDVEAPKRRARLGSVLRFKSNSNEPEVNVVAYELLAITVTEAEILKGLPRQENTKCLALYEMTLDAKTRSELRDLDDQSYIPASEPWLRLKRSLPKYMGPCVVHFIKRADAQMIAKGLLEIIWHQEGYLIPGLGNHDEWAKVLELLCSISERTRPFLIRLKEGVSALDMSSRDEQGFLAVAEPVIRRAISTPTRRSLLEVLFDLDEFLKPLQHDRPEVQQMVGILMLTNKEFTELVYQSARHMTHSSQVRIELDLRAGTMVIPSTFGTTQTFELDMEVLYGDNLQLGALGKISAKHSDILKAALRAYVRSLMLASCYDAEPLTECLESITSDTLYMA</sequence>
<accession>S3CJ29</accession>
<keyword evidence="3" id="KW-1185">Reference proteome</keyword>
<dbReference type="KEGG" id="glz:GLAREA_02435"/>
<dbReference type="HOGENOM" id="CLU_419218_0_0_1"/>
<dbReference type="AlphaFoldDB" id="S3CJ29"/>
<proteinExistence type="predicted"/>
<keyword evidence="1" id="KW-1133">Transmembrane helix</keyword>
<keyword evidence="1" id="KW-0472">Membrane</keyword>
<evidence type="ECO:0000313" key="3">
    <source>
        <dbReference type="Proteomes" id="UP000016922"/>
    </source>
</evidence>
<organism evidence="2 3">
    <name type="scientific">Glarea lozoyensis (strain ATCC 20868 / MF5171)</name>
    <dbReference type="NCBI Taxonomy" id="1116229"/>
    <lineage>
        <taxon>Eukaryota</taxon>
        <taxon>Fungi</taxon>
        <taxon>Dikarya</taxon>
        <taxon>Ascomycota</taxon>
        <taxon>Pezizomycotina</taxon>
        <taxon>Leotiomycetes</taxon>
        <taxon>Helotiales</taxon>
        <taxon>Helotiaceae</taxon>
        <taxon>Glarea</taxon>
    </lineage>
</organism>
<dbReference type="RefSeq" id="XP_008085712.1">
    <property type="nucleotide sequence ID" value="XM_008087521.1"/>
</dbReference>
<dbReference type="OrthoDB" id="3485898at2759"/>
<feature type="transmembrane region" description="Helical" evidence="1">
    <location>
        <begin position="6"/>
        <end position="32"/>
    </location>
</feature>